<dbReference type="EMBL" id="JAHYCA010000006">
    <property type="protein sequence ID" value="MBW6392654.1"/>
    <property type="molecule type" value="Genomic_DNA"/>
</dbReference>
<protein>
    <submittedName>
        <fullName evidence="2">Glycosyltransferase family 2 protein</fullName>
    </submittedName>
</protein>
<reference evidence="2 3" key="1">
    <citation type="submission" date="2021-07" db="EMBL/GenBank/DDBJ databases">
        <authorList>
            <person name="So Y."/>
        </authorList>
    </citation>
    <scope>NUCLEOTIDE SEQUENCE [LARGE SCALE GENOMIC DNA]</scope>
    <source>
        <strain evidence="2 3">Y3S6</strain>
    </source>
</reference>
<evidence type="ECO:0000313" key="3">
    <source>
        <dbReference type="Proteomes" id="UP000769617"/>
    </source>
</evidence>
<dbReference type="InterPro" id="IPR029044">
    <property type="entry name" value="Nucleotide-diphossugar_trans"/>
</dbReference>
<accession>A0ABS6ZRG4</accession>
<dbReference type="CDD" id="cd00761">
    <property type="entry name" value="Glyco_tranf_GTA_type"/>
    <property type="match status" value="1"/>
</dbReference>
<sequence>MTLITVVVPVFNEAQSLRSSLPSLFRQVFKEVEVIALDEGSSDGSLELLRGHERAGRLRLLRYRGQRRGRLAACNDAARRARGEWLMFFDTRDLLLFDHLSRMAAAFTRHPDIELFASAYQRMGPSGPVRMALPSRGVLSRRSALAAYARADFIQPHASCIRRERFLEMEGFGEHLSQGGETCFWLGALCELEAIHYDDTITSLWNTADDGIEPEAESVSLHPVVELLDRYAGRLSARERRRLEGAVNRKLLDWATWKKRRGQSVRTELASLRLSGLPIRLWPRTLRLMLPPSWFRR</sequence>
<evidence type="ECO:0000313" key="2">
    <source>
        <dbReference type="EMBL" id="MBW6392654.1"/>
    </source>
</evidence>
<name>A0ABS6ZRG4_9GAMM</name>
<dbReference type="Pfam" id="PF00535">
    <property type="entry name" value="Glycos_transf_2"/>
    <property type="match status" value="1"/>
</dbReference>
<dbReference type="InterPro" id="IPR001173">
    <property type="entry name" value="Glyco_trans_2-like"/>
</dbReference>
<proteinExistence type="predicted"/>
<gene>
    <name evidence="2" type="ORF">KPL81_15985</name>
</gene>
<keyword evidence="3" id="KW-1185">Reference proteome</keyword>
<dbReference type="RefSeq" id="WP_219793034.1">
    <property type="nucleotide sequence ID" value="NZ_JAHYCA010000006.1"/>
</dbReference>
<comment type="caution">
    <text evidence="2">The sequence shown here is derived from an EMBL/GenBank/DDBJ whole genome shotgun (WGS) entry which is preliminary data.</text>
</comment>
<dbReference type="InterPro" id="IPR050834">
    <property type="entry name" value="Glycosyltransf_2"/>
</dbReference>
<feature type="domain" description="Glycosyltransferase 2-like" evidence="1">
    <location>
        <begin position="5"/>
        <end position="125"/>
    </location>
</feature>
<dbReference type="Proteomes" id="UP000769617">
    <property type="component" value="Unassembled WGS sequence"/>
</dbReference>
<dbReference type="Gene3D" id="3.90.550.10">
    <property type="entry name" value="Spore Coat Polysaccharide Biosynthesis Protein SpsA, Chain A"/>
    <property type="match status" value="1"/>
</dbReference>
<dbReference type="PANTHER" id="PTHR43685">
    <property type="entry name" value="GLYCOSYLTRANSFERASE"/>
    <property type="match status" value="1"/>
</dbReference>
<dbReference type="PANTHER" id="PTHR43685:SF2">
    <property type="entry name" value="GLYCOSYLTRANSFERASE 2-LIKE DOMAIN-CONTAINING PROTEIN"/>
    <property type="match status" value="1"/>
</dbReference>
<evidence type="ECO:0000259" key="1">
    <source>
        <dbReference type="Pfam" id="PF00535"/>
    </source>
</evidence>
<organism evidence="2 3">
    <name type="scientific">Billgrantia antri</name>
    <dbReference type="NCBI Taxonomy" id="2846777"/>
    <lineage>
        <taxon>Bacteria</taxon>
        <taxon>Pseudomonadati</taxon>
        <taxon>Pseudomonadota</taxon>
        <taxon>Gammaproteobacteria</taxon>
        <taxon>Oceanospirillales</taxon>
        <taxon>Halomonadaceae</taxon>
        <taxon>Billgrantia</taxon>
    </lineage>
</organism>
<dbReference type="SUPFAM" id="SSF53448">
    <property type="entry name" value="Nucleotide-diphospho-sugar transferases"/>
    <property type="match status" value="1"/>
</dbReference>